<dbReference type="InterPro" id="IPR001610">
    <property type="entry name" value="PAC"/>
</dbReference>
<evidence type="ECO:0000313" key="6">
    <source>
        <dbReference type="EMBL" id="PUE63709.1"/>
    </source>
</evidence>
<evidence type="ECO:0000256" key="1">
    <source>
        <dbReference type="SAM" id="Coils"/>
    </source>
</evidence>
<name>A0A363CXB8_9BACT</name>
<feature type="transmembrane region" description="Helical" evidence="2">
    <location>
        <begin position="304"/>
        <end position="325"/>
    </location>
</feature>
<dbReference type="Gene3D" id="3.30.70.270">
    <property type="match status" value="1"/>
</dbReference>
<dbReference type="SUPFAM" id="SSF55073">
    <property type="entry name" value="Nucleotide cyclase"/>
    <property type="match status" value="1"/>
</dbReference>
<dbReference type="InterPro" id="IPR000160">
    <property type="entry name" value="GGDEF_dom"/>
</dbReference>
<keyword evidence="7" id="KW-1185">Reference proteome</keyword>
<dbReference type="InterPro" id="IPR052163">
    <property type="entry name" value="DGC-Regulatory_Protein"/>
</dbReference>
<dbReference type="OrthoDB" id="9812260at2"/>
<gene>
    <name evidence="6" type="ORF">B0174_09820</name>
</gene>
<dbReference type="AlphaFoldDB" id="A0A363CXB8"/>
<dbReference type="PROSITE" id="PS50887">
    <property type="entry name" value="GGDEF"/>
    <property type="match status" value="1"/>
</dbReference>
<keyword evidence="2" id="KW-0812">Transmembrane</keyword>
<feature type="domain" description="PAC" evidence="4">
    <location>
        <begin position="581"/>
        <end position="633"/>
    </location>
</feature>
<dbReference type="InterPro" id="IPR013587">
    <property type="entry name" value="Nitrate/nitrite_sensing"/>
</dbReference>
<dbReference type="EMBL" id="MUXE01000015">
    <property type="protein sequence ID" value="PUE63709.1"/>
    <property type="molecule type" value="Genomic_DNA"/>
</dbReference>
<dbReference type="InterPro" id="IPR029787">
    <property type="entry name" value="Nucleotide_cyclase"/>
</dbReference>
<dbReference type="SMART" id="SM00091">
    <property type="entry name" value="PAS"/>
    <property type="match status" value="1"/>
</dbReference>
<dbReference type="Pfam" id="PF08376">
    <property type="entry name" value="NIT"/>
    <property type="match status" value="1"/>
</dbReference>
<dbReference type="PROSITE" id="PS50112">
    <property type="entry name" value="PAS"/>
    <property type="match status" value="1"/>
</dbReference>
<dbReference type="Gene3D" id="3.30.450.20">
    <property type="entry name" value="PAS domain"/>
    <property type="match status" value="1"/>
</dbReference>
<feature type="coiled-coil region" evidence="1">
    <location>
        <begin position="722"/>
        <end position="749"/>
    </location>
</feature>
<dbReference type="CDD" id="cd00130">
    <property type="entry name" value="PAS"/>
    <property type="match status" value="1"/>
</dbReference>
<dbReference type="PANTHER" id="PTHR46663">
    <property type="entry name" value="DIGUANYLATE CYCLASE DGCT-RELATED"/>
    <property type="match status" value="1"/>
</dbReference>
<protein>
    <submittedName>
        <fullName evidence="6">Diguanylate cyclase</fullName>
    </submittedName>
</protein>
<dbReference type="Proteomes" id="UP000251135">
    <property type="component" value="Unassembled WGS sequence"/>
</dbReference>
<sequence>MFKNTLFLKIILIFTLPALGILYFSSILVYEKIQSYNEVDGINHNLTYLINTEKLINSLQEERELSVLLLLEKSEKSSLEKSRELSTKNYEELEKTLKNLNQNLDNKVIELKAEINKLELFRARIDNSDATLDEIFEEYNQFDKVLLDSLFLLKPIKLAFDFNNEFRNIVHFLSFREAICVEKTMVNAYFINTKINDKLYSMLMKNYSLLEINKDIFLNNVNLEIVQRYNSKLNEEYYNKIFIIRNGIKNKNFSHLELTSEEWEKISLENLETLNNIYKNLIYSAGKHITKFEDDALLEKRKSLIFLFVSFATLISLLFVLRNIIFNEQKSFYKVQKHKEVYELLNKANKFLLKIDDRKLLFSNICELLSQTDKIQFSFIYDLTSKEIIAQEGELKEKLLTQSHYYSDKNKDNIISKTIKWETNIIANDFLEKNISIFYDKAKILDIKSMACFPIKKFNKVIGTLAIYSRELNFFDQEVEILFDKLISDVTHCLEKIDYEQIRLKQEDELRLSSYAFESSEPMIITNSDGNIIKVNQAFCSTMGYTKDEIIGRNPRIFKSVHQDKEFGDALWNELKVKGFWSGEVYNKKANEKIIPLRSTITAIKDKSGKITHFLGQYIDIGEQKDKEKVLEYQATHDNLTGLPNRLLLLDRIERAITKVVRHKIVGGLIFIDLDNFKEVNDTLGHDIGDTLLIMVAKKIKEVIREEDTIARIGGDEFIVLLDNVGNNKQDAKTNINILAEKIKDTLNAITHIEGNINVSTPSIGITLFNDSSVSVKDIIKQADTAMYAAKKQGKNSIEFFD</sequence>
<organism evidence="6 7">
    <name type="scientific">Arcobacter caeni</name>
    <dbReference type="NCBI Taxonomy" id="1912877"/>
    <lineage>
        <taxon>Bacteria</taxon>
        <taxon>Pseudomonadati</taxon>
        <taxon>Campylobacterota</taxon>
        <taxon>Epsilonproteobacteria</taxon>
        <taxon>Campylobacterales</taxon>
        <taxon>Arcobacteraceae</taxon>
        <taxon>Arcobacter</taxon>
    </lineage>
</organism>
<dbReference type="PANTHER" id="PTHR46663:SF3">
    <property type="entry name" value="SLL0267 PROTEIN"/>
    <property type="match status" value="1"/>
</dbReference>
<dbReference type="CDD" id="cd01949">
    <property type="entry name" value="GGDEF"/>
    <property type="match status" value="1"/>
</dbReference>
<feature type="coiled-coil region" evidence="1">
    <location>
        <begin position="76"/>
        <end position="121"/>
    </location>
</feature>
<dbReference type="InterPro" id="IPR000700">
    <property type="entry name" value="PAS-assoc_C"/>
</dbReference>
<dbReference type="FunFam" id="3.30.70.270:FF:000001">
    <property type="entry name" value="Diguanylate cyclase domain protein"/>
    <property type="match status" value="1"/>
</dbReference>
<dbReference type="SUPFAM" id="SSF55781">
    <property type="entry name" value="GAF domain-like"/>
    <property type="match status" value="1"/>
</dbReference>
<dbReference type="PROSITE" id="PS50113">
    <property type="entry name" value="PAC"/>
    <property type="match status" value="1"/>
</dbReference>
<reference evidence="6 7" key="1">
    <citation type="submission" date="2017-02" db="EMBL/GenBank/DDBJ databases">
        <title>Arcobacter caeni sp. nov, a new Arcobacter species isolated from reclaimed water.</title>
        <authorList>
            <person name="Figueras M.J."/>
            <person name="Perez-Cataluna A."/>
            <person name="Salas-Masso N."/>
        </authorList>
    </citation>
    <scope>NUCLEOTIDE SEQUENCE [LARGE SCALE GENOMIC DNA]</scope>
    <source>
        <strain evidence="6 7">RW17-10</strain>
    </source>
</reference>
<accession>A0A363CXB8</accession>
<dbReference type="InterPro" id="IPR043128">
    <property type="entry name" value="Rev_trsase/Diguanyl_cyclase"/>
</dbReference>
<keyword evidence="2" id="KW-0472">Membrane</keyword>
<dbReference type="SUPFAM" id="SSF55785">
    <property type="entry name" value="PYP-like sensor domain (PAS domain)"/>
    <property type="match status" value="1"/>
</dbReference>
<evidence type="ECO:0000313" key="7">
    <source>
        <dbReference type="Proteomes" id="UP000251135"/>
    </source>
</evidence>
<dbReference type="RefSeq" id="WP_108560206.1">
    <property type="nucleotide sequence ID" value="NZ_MUXE01000015.1"/>
</dbReference>
<dbReference type="Pfam" id="PF00990">
    <property type="entry name" value="GGDEF"/>
    <property type="match status" value="1"/>
</dbReference>
<feature type="domain" description="GGDEF" evidence="5">
    <location>
        <begin position="665"/>
        <end position="802"/>
    </location>
</feature>
<dbReference type="SMART" id="SM00086">
    <property type="entry name" value="PAC"/>
    <property type="match status" value="1"/>
</dbReference>
<dbReference type="InterPro" id="IPR000014">
    <property type="entry name" value="PAS"/>
</dbReference>
<proteinExistence type="predicted"/>
<feature type="domain" description="PAS" evidence="3">
    <location>
        <begin position="508"/>
        <end position="564"/>
    </location>
</feature>
<evidence type="ECO:0000259" key="5">
    <source>
        <dbReference type="PROSITE" id="PS50887"/>
    </source>
</evidence>
<dbReference type="GO" id="GO:0003824">
    <property type="term" value="F:catalytic activity"/>
    <property type="evidence" value="ECO:0007669"/>
    <property type="project" value="UniProtKB-ARBA"/>
</dbReference>
<evidence type="ECO:0000259" key="4">
    <source>
        <dbReference type="PROSITE" id="PS50113"/>
    </source>
</evidence>
<keyword evidence="1" id="KW-0175">Coiled coil</keyword>
<dbReference type="InterPro" id="IPR035965">
    <property type="entry name" value="PAS-like_dom_sf"/>
</dbReference>
<dbReference type="Gene3D" id="3.30.450.40">
    <property type="match status" value="1"/>
</dbReference>
<dbReference type="Pfam" id="PF13426">
    <property type="entry name" value="PAS_9"/>
    <property type="match status" value="1"/>
</dbReference>
<dbReference type="InterPro" id="IPR029016">
    <property type="entry name" value="GAF-like_dom_sf"/>
</dbReference>
<keyword evidence="2" id="KW-1133">Transmembrane helix</keyword>
<evidence type="ECO:0000256" key="2">
    <source>
        <dbReference type="SAM" id="Phobius"/>
    </source>
</evidence>
<evidence type="ECO:0000259" key="3">
    <source>
        <dbReference type="PROSITE" id="PS50112"/>
    </source>
</evidence>
<dbReference type="NCBIfam" id="TIGR00229">
    <property type="entry name" value="sensory_box"/>
    <property type="match status" value="1"/>
</dbReference>
<feature type="transmembrane region" description="Helical" evidence="2">
    <location>
        <begin position="6"/>
        <end position="30"/>
    </location>
</feature>
<dbReference type="SMART" id="SM00267">
    <property type="entry name" value="GGDEF"/>
    <property type="match status" value="1"/>
</dbReference>
<comment type="caution">
    <text evidence="6">The sequence shown here is derived from an EMBL/GenBank/DDBJ whole genome shotgun (WGS) entry which is preliminary data.</text>
</comment>
<dbReference type="NCBIfam" id="TIGR00254">
    <property type="entry name" value="GGDEF"/>
    <property type="match status" value="1"/>
</dbReference>